<feature type="transmembrane region" description="Helical" evidence="1">
    <location>
        <begin position="191"/>
        <end position="217"/>
    </location>
</feature>
<organism evidence="2 3">
    <name type="scientific">Caenorhabditis angaria</name>
    <dbReference type="NCBI Taxonomy" id="860376"/>
    <lineage>
        <taxon>Eukaryota</taxon>
        <taxon>Metazoa</taxon>
        <taxon>Ecdysozoa</taxon>
        <taxon>Nematoda</taxon>
        <taxon>Chromadorea</taxon>
        <taxon>Rhabditida</taxon>
        <taxon>Rhabditina</taxon>
        <taxon>Rhabditomorpha</taxon>
        <taxon>Rhabditoidea</taxon>
        <taxon>Rhabditidae</taxon>
        <taxon>Peloderinae</taxon>
        <taxon>Caenorhabditis</taxon>
    </lineage>
</organism>
<evidence type="ECO:0000313" key="3">
    <source>
        <dbReference type="Proteomes" id="UP001152747"/>
    </source>
</evidence>
<proteinExistence type="predicted"/>
<dbReference type="PANTHER" id="PTHR45830:SF12">
    <property type="entry name" value="G_PROTEIN_RECEP_F1_2 DOMAIN-CONTAINING PROTEIN-RELATED"/>
    <property type="match status" value="1"/>
</dbReference>
<reference evidence="2" key="1">
    <citation type="submission" date="2022-11" db="EMBL/GenBank/DDBJ databases">
        <authorList>
            <person name="Kikuchi T."/>
        </authorList>
    </citation>
    <scope>NUCLEOTIDE SEQUENCE</scope>
    <source>
        <strain evidence="2">PS1010</strain>
    </source>
</reference>
<sequence>MVEISFDLPLLLIYHYRIVGILSFFVNFLALFLILTRSGRMNSFRYYLMYFQISCIILDIQLTFFMQPCPLFPLIAGFSNGVLSTHLNISSHILMCILFLFINIQLHSLTVCFIKKHQTIIQIGAKNAFYFAEIGVTLVCYFWPFFVAIIFYLSELDKDEQLRRIGEKYPSLIPGFLSLREFQYYDLSGSFILVFLFITFGYIFAITLIPILSYNMLQILNKNSLRMSKSSISKHKSAIKSLIAQFLTCPIALLPNLGVMIILALELSFAQQLGVYFLMIMTLHSFINSIVMIFSYPDYRNAVYFCFRDRRKKSSVLVTTASLN</sequence>
<feature type="transmembrane region" description="Helical" evidence="1">
    <location>
        <begin position="127"/>
        <end position="153"/>
    </location>
</feature>
<comment type="caution">
    <text evidence="2">The sequence shown here is derived from an EMBL/GenBank/DDBJ whole genome shotgun (WGS) entry which is preliminary data.</text>
</comment>
<dbReference type="SUPFAM" id="SSF81321">
    <property type="entry name" value="Family A G protein-coupled receptor-like"/>
    <property type="match status" value="1"/>
</dbReference>
<name>A0A9P1N7A6_9PELO</name>
<dbReference type="Proteomes" id="UP001152747">
    <property type="component" value="Unassembled WGS sequence"/>
</dbReference>
<feature type="transmembrane region" description="Helical" evidence="1">
    <location>
        <begin position="12"/>
        <end position="35"/>
    </location>
</feature>
<protein>
    <submittedName>
        <fullName evidence="2">Uncharacterized protein</fullName>
    </submittedName>
</protein>
<dbReference type="EMBL" id="CANHGI010000005">
    <property type="protein sequence ID" value="CAI5450716.1"/>
    <property type="molecule type" value="Genomic_DNA"/>
</dbReference>
<accession>A0A9P1N7A6</accession>
<dbReference type="PANTHER" id="PTHR45830">
    <property type="entry name" value="SERPENTINE RECEPTOR, CLASS I"/>
    <property type="match status" value="1"/>
</dbReference>
<evidence type="ECO:0000313" key="2">
    <source>
        <dbReference type="EMBL" id="CAI5450716.1"/>
    </source>
</evidence>
<keyword evidence="1" id="KW-0812">Transmembrane</keyword>
<keyword evidence="1" id="KW-1133">Transmembrane helix</keyword>
<dbReference type="OrthoDB" id="5862349at2759"/>
<gene>
    <name evidence="2" type="ORF">CAMP_LOCUS13353</name>
</gene>
<feature type="transmembrane region" description="Helical" evidence="1">
    <location>
        <begin position="47"/>
        <end position="66"/>
    </location>
</feature>
<keyword evidence="3" id="KW-1185">Reference proteome</keyword>
<keyword evidence="1" id="KW-0472">Membrane</keyword>
<feature type="transmembrane region" description="Helical" evidence="1">
    <location>
        <begin position="86"/>
        <end position="106"/>
    </location>
</feature>
<feature type="transmembrane region" description="Helical" evidence="1">
    <location>
        <begin position="275"/>
        <end position="294"/>
    </location>
</feature>
<dbReference type="Gene3D" id="1.20.1070.10">
    <property type="entry name" value="Rhodopsin 7-helix transmembrane proteins"/>
    <property type="match status" value="1"/>
</dbReference>
<evidence type="ECO:0000256" key="1">
    <source>
        <dbReference type="SAM" id="Phobius"/>
    </source>
</evidence>
<dbReference type="InterPro" id="IPR019429">
    <property type="entry name" value="7TM_GPCR_serpentine_rcpt_Sri"/>
</dbReference>
<dbReference type="Pfam" id="PF10327">
    <property type="entry name" value="7TM_GPCR_Sri"/>
    <property type="match status" value="1"/>
</dbReference>
<feature type="transmembrane region" description="Helical" evidence="1">
    <location>
        <begin position="238"/>
        <end position="263"/>
    </location>
</feature>
<dbReference type="AlphaFoldDB" id="A0A9P1N7A6"/>